<feature type="region of interest" description="Disordered" evidence="1">
    <location>
        <begin position="55"/>
        <end position="74"/>
    </location>
</feature>
<dbReference type="Proteomes" id="UP000256297">
    <property type="component" value="Chromosome CBM2589_b"/>
</dbReference>
<name>A0A975WXH3_9BURK</name>
<reference evidence="2 3" key="1">
    <citation type="submission" date="2018-01" db="EMBL/GenBank/DDBJ databases">
        <authorList>
            <person name="Clerissi C."/>
        </authorList>
    </citation>
    <scope>NUCLEOTIDE SEQUENCE [LARGE SCALE GENOMIC DNA]</scope>
    <source>
        <strain evidence="2">Cupriavidus taiwanensis STM 3521</strain>
    </source>
</reference>
<protein>
    <submittedName>
        <fullName evidence="2">Uncharacterized protein</fullName>
    </submittedName>
</protein>
<proteinExistence type="predicted"/>
<organism evidence="2 3">
    <name type="scientific">Cupriavidus taiwanensis</name>
    <dbReference type="NCBI Taxonomy" id="164546"/>
    <lineage>
        <taxon>Bacteria</taxon>
        <taxon>Pseudomonadati</taxon>
        <taxon>Pseudomonadota</taxon>
        <taxon>Betaproteobacteria</taxon>
        <taxon>Burkholderiales</taxon>
        <taxon>Burkholderiaceae</taxon>
        <taxon>Cupriavidus</taxon>
    </lineage>
</organism>
<accession>A0A975WXH3</accession>
<comment type="caution">
    <text evidence="2">The sequence shown here is derived from an EMBL/GenBank/DDBJ whole genome shotgun (WGS) entry which is preliminary data.</text>
</comment>
<evidence type="ECO:0000313" key="2">
    <source>
        <dbReference type="EMBL" id="SOY47556.1"/>
    </source>
</evidence>
<dbReference type="AntiFam" id="ANF00013">
    <property type="entry name" value="tRNA translation"/>
</dbReference>
<dbReference type="AlphaFoldDB" id="A0A975WXH3"/>
<evidence type="ECO:0000256" key="1">
    <source>
        <dbReference type="SAM" id="MobiDB-lite"/>
    </source>
</evidence>
<dbReference type="EMBL" id="OFSP01000011">
    <property type="protein sequence ID" value="SOY47556.1"/>
    <property type="molecule type" value="Genomic_DNA"/>
</dbReference>
<sequence>MVVQSVRIPACHAGGRGFESRPLRQFEKPAQAGFFFCTEWSEPPARLAAGREGLRLQAQQRPAARRRVPSTPPI</sequence>
<gene>
    <name evidence="2" type="ORF">CBM2589_B190110</name>
</gene>
<evidence type="ECO:0000313" key="3">
    <source>
        <dbReference type="Proteomes" id="UP000256297"/>
    </source>
</evidence>